<name>A0A6A6H3T7_VIRVR</name>
<proteinExistence type="predicted"/>
<evidence type="ECO:0000313" key="2">
    <source>
        <dbReference type="EMBL" id="KAF2232360.1"/>
    </source>
</evidence>
<dbReference type="OrthoDB" id="5354164at2759"/>
<evidence type="ECO:0000256" key="1">
    <source>
        <dbReference type="SAM" id="MobiDB-lite"/>
    </source>
</evidence>
<keyword evidence="3" id="KW-1185">Reference proteome</keyword>
<organism evidence="2 3">
    <name type="scientific">Viridothelium virens</name>
    <name type="common">Speckled blister lichen</name>
    <name type="synonym">Trypethelium virens</name>
    <dbReference type="NCBI Taxonomy" id="1048519"/>
    <lineage>
        <taxon>Eukaryota</taxon>
        <taxon>Fungi</taxon>
        <taxon>Dikarya</taxon>
        <taxon>Ascomycota</taxon>
        <taxon>Pezizomycotina</taxon>
        <taxon>Dothideomycetes</taxon>
        <taxon>Dothideomycetes incertae sedis</taxon>
        <taxon>Trypetheliales</taxon>
        <taxon>Trypetheliaceae</taxon>
        <taxon>Viridothelium</taxon>
    </lineage>
</organism>
<feature type="non-terminal residue" evidence="2">
    <location>
        <position position="1"/>
    </location>
</feature>
<sequence length="901" mass="100453">LTLANINFDFSLYKVEAPNQHAFARRLAVLFAGALPSTPNLLRAYGSRASEIIRSPLAVSQSSANAALFQDWIGADGTTIWAAATSGSEAIAVHLLACMLARIWTASEATAIWDEIIQARKHELSQNDPAAPLNISSVAASRVDITREQMAAWDASARSWLSMADGVKRRQQKQLMLLTKDIGVPINQKMNVYSSVMDAWKTAMQTMENIISGMPYNIQDGSVLLGLASWYLYPDLYVVRQTSKHVAMKDDLISPGGVVTLGLWSSSPDSARGVYWSLPLAHLRYYGDPVKLTREVSEMSTRLTMEDCLHVTLGSVFAGWGRYGDPMTPACRLMLSLWDFIANSGIDLIENLIARGRRRYSNFLAKLSKHPGPMFGMANLHILLSLVDGLDNKSAALQWLTTRLRFLGDPLLIRSRTNRIERDQLSPELLQPDVTAGTQPSSIDVDRAPPANTSAHNSRKRKYEDEMKGSNGPNWVHLQNEHDWNSQYALEERTWIIQYIQIHREMPPFRNKLGDNVSASALTKSMPIPGTPVYECIIGDPDEVAIFRSMTTLVSTLTQVDMETLETFLQQKWIDPARLVTHLENLECKRSQNSTPLLTSLRAFAAAADVYRIMPDAKISTAIFSKSIKNARWIPGWPQHENDQLDEDESFDEFYTPITERAVNDGNYASIELITYSLSRAQTFACIAMFEDRSVNLDPDSLQQLFALSAGNSIYVAMPLVCDPSEDPLPYEMKRVVGNIGQPGISLMISPIQPKVRKVDNDTWRQLPVAVASHGDQMVAANFVETLVSVFDRDEWIADLDILGALSKPCLVRFSPHLHDNRRHSLQRYPNFRLSSINSLDEYLDWPLDAAIFHAHQNLYARLAAATLSAQLNFNTIVLTDVDNVCAGCAYSGLARAEAFA</sequence>
<feature type="region of interest" description="Disordered" evidence="1">
    <location>
        <begin position="424"/>
        <end position="470"/>
    </location>
</feature>
<protein>
    <submittedName>
        <fullName evidence="2">Uncharacterized protein</fullName>
    </submittedName>
</protein>
<evidence type="ECO:0000313" key="3">
    <source>
        <dbReference type="Proteomes" id="UP000800092"/>
    </source>
</evidence>
<dbReference type="AlphaFoldDB" id="A0A6A6H3T7"/>
<dbReference type="Proteomes" id="UP000800092">
    <property type="component" value="Unassembled WGS sequence"/>
</dbReference>
<reference evidence="2" key="1">
    <citation type="journal article" date="2020" name="Stud. Mycol.">
        <title>101 Dothideomycetes genomes: a test case for predicting lifestyles and emergence of pathogens.</title>
        <authorList>
            <person name="Haridas S."/>
            <person name="Albert R."/>
            <person name="Binder M."/>
            <person name="Bloem J."/>
            <person name="Labutti K."/>
            <person name="Salamov A."/>
            <person name="Andreopoulos B."/>
            <person name="Baker S."/>
            <person name="Barry K."/>
            <person name="Bills G."/>
            <person name="Bluhm B."/>
            <person name="Cannon C."/>
            <person name="Castanera R."/>
            <person name="Culley D."/>
            <person name="Daum C."/>
            <person name="Ezra D."/>
            <person name="Gonzalez J."/>
            <person name="Henrissat B."/>
            <person name="Kuo A."/>
            <person name="Liang C."/>
            <person name="Lipzen A."/>
            <person name="Lutzoni F."/>
            <person name="Magnuson J."/>
            <person name="Mondo S."/>
            <person name="Nolan M."/>
            <person name="Ohm R."/>
            <person name="Pangilinan J."/>
            <person name="Park H.-J."/>
            <person name="Ramirez L."/>
            <person name="Alfaro M."/>
            <person name="Sun H."/>
            <person name="Tritt A."/>
            <person name="Yoshinaga Y."/>
            <person name="Zwiers L.-H."/>
            <person name="Turgeon B."/>
            <person name="Goodwin S."/>
            <person name="Spatafora J."/>
            <person name="Crous P."/>
            <person name="Grigoriev I."/>
        </authorList>
    </citation>
    <scope>NUCLEOTIDE SEQUENCE</scope>
    <source>
        <strain evidence="2">Tuck. ex Michener</strain>
    </source>
</reference>
<accession>A0A6A6H3T7</accession>
<dbReference type="EMBL" id="ML991816">
    <property type="protein sequence ID" value="KAF2232360.1"/>
    <property type="molecule type" value="Genomic_DNA"/>
</dbReference>
<gene>
    <name evidence="2" type="ORF">EV356DRAFT_450297</name>
</gene>